<gene>
    <name evidence="1" type="primary">eboE</name>
    <name evidence="1" type="ORF">QNI16_13625</name>
</gene>
<sequence length="416" mass="47552">MHLSNNIHLTYCTNIHAGESWKDIFQSLQEYVLPLKESIAPDNAFAIGLRLPDQASRTLIQPAELDAFKKWLTEHNLYVFTMNGFPYGGFHRQRVKDDVHRPDWTTTERRDYTIRLAQILAELPNVPDTCDKCDAGISTSPFSYRGWYTNPSAHQDAIRKGCLHMAEVVKELVGLSLEKGKVIHIDIEPEPDGSIDHVQDTIELFNKTLIPIVTAYLVDNLSVKHEAAEELARTHIQLCYDVCHFAVMYEEPAAAIKAFKEAGIRIGKIQISAALKADLPTPVESRGPLLQAFQNLSESTYLHQVVARKTNLHAKENWAARQQYPDLSDALPHIFDPDVAEWRTHFHVPLFIKDYGLLQSTQEDIEKVLSIQKSSPFTHHLEIETYTWEVLPAELKINLKDSIEREIKWVLNYLKQ</sequence>
<dbReference type="Gene3D" id="3.20.20.150">
    <property type="entry name" value="Divalent-metal-dependent TIM barrel enzymes"/>
    <property type="match status" value="1"/>
</dbReference>
<dbReference type="Proteomes" id="UP001241110">
    <property type="component" value="Unassembled WGS sequence"/>
</dbReference>
<organism evidence="1 2">
    <name type="scientific">Xanthocytophaga flava</name>
    <dbReference type="NCBI Taxonomy" id="3048013"/>
    <lineage>
        <taxon>Bacteria</taxon>
        <taxon>Pseudomonadati</taxon>
        <taxon>Bacteroidota</taxon>
        <taxon>Cytophagia</taxon>
        <taxon>Cytophagales</taxon>
        <taxon>Rhodocytophagaceae</taxon>
        <taxon>Xanthocytophaga</taxon>
    </lineage>
</organism>
<accession>A0AAE3U8U1</accession>
<comment type="caution">
    <text evidence="1">The sequence shown here is derived from an EMBL/GenBank/DDBJ whole genome shotgun (WGS) entry which is preliminary data.</text>
</comment>
<dbReference type="EMBL" id="JASJOS010000005">
    <property type="protein sequence ID" value="MDJ1481533.1"/>
    <property type="molecule type" value="Genomic_DNA"/>
</dbReference>
<name>A0AAE3U8U1_9BACT</name>
<dbReference type="RefSeq" id="WP_313979425.1">
    <property type="nucleotide sequence ID" value="NZ_JASJOS010000005.1"/>
</dbReference>
<dbReference type="AlphaFoldDB" id="A0AAE3U8U1"/>
<dbReference type="SUPFAM" id="SSF51658">
    <property type="entry name" value="Xylose isomerase-like"/>
    <property type="match status" value="1"/>
</dbReference>
<reference evidence="1" key="1">
    <citation type="submission" date="2023-05" db="EMBL/GenBank/DDBJ databases">
        <authorList>
            <person name="Zhang X."/>
        </authorList>
    </citation>
    <scope>NUCLEOTIDE SEQUENCE</scope>
    <source>
        <strain evidence="1">YF14B1</strain>
    </source>
</reference>
<dbReference type="NCBIfam" id="NF035939">
    <property type="entry name" value="TIM_EboE"/>
    <property type="match status" value="1"/>
</dbReference>
<proteinExistence type="predicted"/>
<dbReference type="InterPro" id="IPR036237">
    <property type="entry name" value="Xyl_isomerase-like_sf"/>
</dbReference>
<evidence type="ECO:0000313" key="2">
    <source>
        <dbReference type="Proteomes" id="UP001241110"/>
    </source>
</evidence>
<protein>
    <submittedName>
        <fullName evidence="1">Metabolite traffic protein EboE</fullName>
    </submittedName>
</protein>
<evidence type="ECO:0000313" key="1">
    <source>
        <dbReference type="EMBL" id="MDJ1481533.1"/>
    </source>
</evidence>